<evidence type="ECO:0000256" key="1">
    <source>
        <dbReference type="ARBA" id="ARBA00037217"/>
    </source>
</evidence>
<dbReference type="GO" id="GO:0016491">
    <property type="term" value="F:oxidoreductase activity"/>
    <property type="evidence" value="ECO:0007669"/>
    <property type="project" value="InterPro"/>
</dbReference>
<evidence type="ECO:0000313" key="5">
    <source>
        <dbReference type="EMBL" id="NIR75812.1"/>
    </source>
</evidence>
<dbReference type="AlphaFoldDB" id="A0AAE5CBF7"/>
<feature type="domain" description="Amine oxidase" evidence="4">
    <location>
        <begin position="221"/>
        <end position="511"/>
    </location>
</feature>
<dbReference type="PANTHER" id="PTHR10668:SF103">
    <property type="entry name" value="PYRIDINE NUCLEOTIDE-DISULFIDE OXIDOREDUCTASE DOMAIN-CONTAINING PROTEIN 2"/>
    <property type="match status" value="1"/>
</dbReference>
<gene>
    <name evidence="5" type="ORF">GWO12_11985</name>
</gene>
<dbReference type="InterPro" id="IPR036188">
    <property type="entry name" value="FAD/NAD-bd_sf"/>
</dbReference>
<dbReference type="SUPFAM" id="SSF51905">
    <property type="entry name" value="FAD/NAD(P)-binding domain"/>
    <property type="match status" value="1"/>
</dbReference>
<comment type="caution">
    <text evidence="5">The sequence shown here is derived from an EMBL/GenBank/DDBJ whole genome shotgun (WGS) entry which is preliminary data.</text>
</comment>
<evidence type="ECO:0000256" key="3">
    <source>
        <dbReference type="ARBA" id="ARBA00040298"/>
    </source>
</evidence>
<dbReference type="Gene3D" id="3.50.50.60">
    <property type="entry name" value="FAD/NAD(P)-binding domain"/>
    <property type="match status" value="2"/>
</dbReference>
<dbReference type="EMBL" id="JAACAK010000096">
    <property type="protein sequence ID" value="NIR75812.1"/>
    <property type="molecule type" value="Genomic_DNA"/>
</dbReference>
<protein>
    <recommendedName>
        <fullName evidence="3">Pyridine nucleotide-disulfide oxidoreductase domain-containing protein 2</fullName>
    </recommendedName>
</protein>
<sequence>MSDAYDTVVIGAGHNGLVTAAYLARAGQRVLMLEGRAHAGGALSTEETFEGFKFDLGAHRLSRLHPPVVDDLKLASHGLDLLPCDPCVFAPSPDGGGLTLWRDPRRSAEAIRRFSTSDAARWPDFTDTVTLAGAFLESIYARPPIDFLDEGGPGALTIVGTALRLRRLGRRGMMQLLRMLPMTVTELMDDWFETDLLRGALGALGVTGMSQGPMAAGTAFAFLHQHASPEPAVRETLRVRGGMGALAATLRAAAEAHGVEIRTGAWVERVLVEDGRAAGIVLVDGEEIRAGRIVSNADPRRTFLDLIDPICLEPGFLRSVRNIRFRGVCARVNLALEELPRFKGAPGGDGHLRGSITISPDLEYLERAFDDAKYGRLSRRPYLEASIPSLADPTLAPPGKHVMSILVQYAPYELSDGVWDEAMRDELGDRTVATLAEYAPNVPGAVLHRQVLTPPDIESEFGLTGGDIYHGQMTLDQVYFMRPIPGWARYQTPIAGLYLCGAGTHPGGGVTGIPGYHAAGTILSDTD</sequence>
<evidence type="ECO:0000313" key="6">
    <source>
        <dbReference type="Proteomes" id="UP000702544"/>
    </source>
</evidence>
<evidence type="ECO:0000259" key="4">
    <source>
        <dbReference type="Pfam" id="PF01593"/>
    </source>
</evidence>
<dbReference type="PANTHER" id="PTHR10668">
    <property type="entry name" value="PHYTOENE DEHYDROGENASE"/>
    <property type="match status" value="1"/>
</dbReference>
<dbReference type="InterPro" id="IPR002937">
    <property type="entry name" value="Amino_oxidase"/>
</dbReference>
<dbReference type="Pfam" id="PF01593">
    <property type="entry name" value="Amino_oxidase"/>
    <property type="match status" value="1"/>
</dbReference>
<comment type="subunit">
    <text evidence="2">Interacts with COX5B; this interaction may contribute to localize PYROXD2 to the inner face of the inner mitochondrial membrane.</text>
</comment>
<proteinExistence type="predicted"/>
<organism evidence="5 6">
    <name type="scientific">Candidatus Kutchimonas denitrificans</name>
    <dbReference type="NCBI Taxonomy" id="3056748"/>
    <lineage>
        <taxon>Bacteria</taxon>
        <taxon>Pseudomonadati</taxon>
        <taxon>Gemmatimonadota</taxon>
        <taxon>Gemmatimonadia</taxon>
        <taxon>Candidatus Palauibacterales</taxon>
        <taxon>Candidatus Palauibacteraceae</taxon>
        <taxon>Candidatus Kutchimonas</taxon>
    </lineage>
</organism>
<evidence type="ECO:0000256" key="2">
    <source>
        <dbReference type="ARBA" id="ARBA00038825"/>
    </source>
</evidence>
<comment type="function">
    <text evidence="1">Probable oxidoreductase that may play a role as regulator of mitochondrial function.</text>
</comment>
<accession>A0AAE5CBF7</accession>
<name>A0AAE5CBF7_9BACT</name>
<reference evidence="5 6" key="1">
    <citation type="submission" date="2020-01" db="EMBL/GenBank/DDBJ databases">
        <title>Genomes assembled from Gulf of Kutch pelagic sediment metagenomes.</title>
        <authorList>
            <person name="Chandrashekar M."/>
            <person name="Mahajan M.S."/>
            <person name="Dave K.J."/>
            <person name="Vatsa P."/>
            <person name="Nathani N.M."/>
        </authorList>
    </citation>
    <scope>NUCLEOTIDE SEQUENCE [LARGE SCALE GENOMIC DNA]</scope>
    <source>
        <strain evidence="5">KS3-K002</strain>
    </source>
</reference>
<dbReference type="Pfam" id="PF13450">
    <property type="entry name" value="NAD_binding_8"/>
    <property type="match status" value="1"/>
</dbReference>
<dbReference type="Proteomes" id="UP000702544">
    <property type="component" value="Unassembled WGS sequence"/>
</dbReference>